<dbReference type="PANTHER" id="PTHR12802:SF173">
    <property type="entry name" value="MYB-LIKE PROTEIN K"/>
    <property type="match status" value="1"/>
</dbReference>
<organism evidence="14 15">
    <name type="scientific">Cyclotella atomus</name>
    <dbReference type="NCBI Taxonomy" id="382360"/>
    <lineage>
        <taxon>Eukaryota</taxon>
        <taxon>Sar</taxon>
        <taxon>Stramenopiles</taxon>
        <taxon>Ochrophyta</taxon>
        <taxon>Bacillariophyta</taxon>
        <taxon>Coscinodiscophyceae</taxon>
        <taxon>Thalassiosirophycidae</taxon>
        <taxon>Stephanodiscales</taxon>
        <taxon>Stephanodiscaceae</taxon>
        <taxon>Cyclotella</taxon>
    </lineage>
</organism>
<dbReference type="InterPro" id="IPR009057">
    <property type="entry name" value="Homeodomain-like_sf"/>
</dbReference>
<evidence type="ECO:0000256" key="10">
    <source>
        <dbReference type="SAM" id="MobiDB-lite"/>
    </source>
</evidence>
<gene>
    <name evidence="14" type="ORF">ACHAWO_005357</name>
</gene>
<dbReference type="AlphaFoldDB" id="A0ABD3Q4K7"/>
<dbReference type="GO" id="GO:0046872">
    <property type="term" value="F:metal ion binding"/>
    <property type="evidence" value="ECO:0007669"/>
    <property type="project" value="UniProtKB-KW"/>
</dbReference>
<evidence type="ECO:0000256" key="8">
    <source>
        <dbReference type="ARBA" id="ARBA00023163"/>
    </source>
</evidence>
<evidence type="ECO:0000256" key="3">
    <source>
        <dbReference type="ARBA" id="ARBA00022801"/>
    </source>
</evidence>
<keyword evidence="1" id="KW-0645">Protease</keyword>
<keyword evidence="8" id="KW-0804">Transcription</keyword>
<accession>A0ABD3Q4K7</accession>
<dbReference type="NCBIfam" id="TIGR01557">
    <property type="entry name" value="myb_SHAQKYF"/>
    <property type="match status" value="1"/>
</dbReference>
<keyword evidence="3" id="KW-0378">Hydrolase</keyword>
<evidence type="ECO:0000259" key="11">
    <source>
        <dbReference type="PROSITE" id="PS50090"/>
    </source>
</evidence>
<keyword evidence="2" id="KW-0479">Metal-binding</keyword>
<dbReference type="Gene3D" id="1.10.10.60">
    <property type="entry name" value="Homeodomain-like"/>
    <property type="match status" value="1"/>
</dbReference>
<dbReference type="GO" id="GO:0006508">
    <property type="term" value="P:proteolysis"/>
    <property type="evidence" value="ECO:0007669"/>
    <property type="project" value="UniProtKB-KW"/>
</dbReference>
<feature type="compositionally biased region" description="Polar residues" evidence="10">
    <location>
        <begin position="281"/>
        <end position="295"/>
    </location>
</feature>
<keyword evidence="6" id="KW-0482">Metalloprotease</keyword>
<keyword evidence="9" id="KW-0539">Nucleus</keyword>
<evidence type="ECO:0000256" key="2">
    <source>
        <dbReference type="ARBA" id="ARBA00022723"/>
    </source>
</evidence>
<dbReference type="PROSITE" id="PS50090">
    <property type="entry name" value="MYB_LIKE"/>
    <property type="match status" value="1"/>
</dbReference>
<keyword evidence="5" id="KW-0805">Transcription regulation</keyword>
<proteinExistence type="predicted"/>
<keyword evidence="7" id="KW-0238">DNA-binding</keyword>
<dbReference type="PROSITE" id="PS51293">
    <property type="entry name" value="SANT"/>
    <property type="match status" value="1"/>
</dbReference>
<dbReference type="InterPro" id="IPR017884">
    <property type="entry name" value="SANT_dom"/>
</dbReference>
<dbReference type="InterPro" id="IPR017930">
    <property type="entry name" value="Myb_dom"/>
</dbReference>
<keyword evidence="4" id="KW-0862">Zinc</keyword>
<dbReference type="PROSITE" id="PS51294">
    <property type="entry name" value="HTH_MYB"/>
    <property type="match status" value="1"/>
</dbReference>
<protein>
    <submittedName>
        <fullName evidence="14">Uncharacterized protein</fullName>
    </submittedName>
</protein>
<reference evidence="14 15" key="1">
    <citation type="submission" date="2024-10" db="EMBL/GenBank/DDBJ databases">
        <title>Updated reference genomes for cyclostephanoid diatoms.</title>
        <authorList>
            <person name="Roberts W.R."/>
            <person name="Alverson A.J."/>
        </authorList>
    </citation>
    <scope>NUCLEOTIDE SEQUENCE [LARGE SCALE GENOMIC DNA]</scope>
    <source>
        <strain evidence="14 15">AJA010-31</strain>
    </source>
</reference>
<dbReference type="GO" id="GO:0003677">
    <property type="term" value="F:DNA binding"/>
    <property type="evidence" value="ECO:0007669"/>
    <property type="project" value="UniProtKB-KW"/>
</dbReference>
<sequence>MASEPIRRDEKEELSKEQHIPRVISMPVGAGTSKVAPMPLPAVSRNPSVACLTKGSLVDDSINAQTVASGAFQLPKKANGQATVADTVESGSSGRWTASEHEAFLAGLKLYGREWKKVAQCIPTRTAAQIRSHAQKYFNKVSKVRQENVALEPARYPSCPADLGLKPDPSTQLKSAVMPVMPRSYNDFYRVISANPASAESKVNSTLQSLHKRKLELESRLRKIKSDEVSTVFTSNLSSTASMGPASAALQVEQQNLRQAAKARYELKRRSRTPSPNSRNVGSKNCPSVSLATMPSSGEFDSGEVLALSLMGGNFIKRDNIQDNLEERPSESRKTEH</sequence>
<feature type="region of interest" description="Disordered" evidence="10">
    <location>
        <begin position="317"/>
        <end position="337"/>
    </location>
</feature>
<dbReference type="FunFam" id="1.10.10.60:FF:000151">
    <property type="entry name" value="histone H2A deubiquitinase MYSM1 isoform X2"/>
    <property type="match status" value="1"/>
</dbReference>
<dbReference type="InterPro" id="IPR006447">
    <property type="entry name" value="Myb_dom_plants"/>
</dbReference>
<dbReference type="PANTHER" id="PTHR12802">
    <property type="entry name" value="SWI/SNF COMPLEX-RELATED"/>
    <property type="match status" value="1"/>
</dbReference>
<feature type="region of interest" description="Disordered" evidence="10">
    <location>
        <begin position="1"/>
        <end position="21"/>
    </location>
</feature>
<comment type="caution">
    <text evidence="14">The sequence shown here is derived from an EMBL/GenBank/DDBJ whole genome shotgun (WGS) entry which is preliminary data.</text>
</comment>
<evidence type="ECO:0000313" key="14">
    <source>
        <dbReference type="EMBL" id="KAL3795185.1"/>
    </source>
</evidence>
<evidence type="ECO:0000256" key="6">
    <source>
        <dbReference type="ARBA" id="ARBA00023049"/>
    </source>
</evidence>
<feature type="domain" description="Myb-like" evidence="11">
    <location>
        <begin position="94"/>
        <end position="138"/>
    </location>
</feature>
<evidence type="ECO:0000256" key="1">
    <source>
        <dbReference type="ARBA" id="ARBA00022670"/>
    </source>
</evidence>
<dbReference type="EMBL" id="JALLPJ020000332">
    <property type="protein sequence ID" value="KAL3795185.1"/>
    <property type="molecule type" value="Genomic_DNA"/>
</dbReference>
<evidence type="ECO:0000256" key="4">
    <source>
        <dbReference type="ARBA" id="ARBA00022833"/>
    </source>
</evidence>
<dbReference type="GO" id="GO:0008237">
    <property type="term" value="F:metallopeptidase activity"/>
    <property type="evidence" value="ECO:0007669"/>
    <property type="project" value="UniProtKB-KW"/>
</dbReference>
<feature type="region of interest" description="Disordered" evidence="10">
    <location>
        <begin position="266"/>
        <end position="295"/>
    </location>
</feature>
<evidence type="ECO:0000256" key="9">
    <source>
        <dbReference type="ARBA" id="ARBA00023242"/>
    </source>
</evidence>
<evidence type="ECO:0000259" key="13">
    <source>
        <dbReference type="PROSITE" id="PS51294"/>
    </source>
</evidence>
<dbReference type="Proteomes" id="UP001530400">
    <property type="component" value="Unassembled WGS sequence"/>
</dbReference>
<dbReference type="SMART" id="SM00717">
    <property type="entry name" value="SANT"/>
    <property type="match status" value="1"/>
</dbReference>
<dbReference type="CDD" id="cd00167">
    <property type="entry name" value="SANT"/>
    <property type="match status" value="1"/>
</dbReference>
<dbReference type="SUPFAM" id="SSF46689">
    <property type="entry name" value="Homeodomain-like"/>
    <property type="match status" value="1"/>
</dbReference>
<evidence type="ECO:0000256" key="7">
    <source>
        <dbReference type="ARBA" id="ARBA00023125"/>
    </source>
</evidence>
<name>A0ABD3Q4K7_9STRA</name>
<keyword evidence="15" id="KW-1185">Reference proteome</keyword>
<dbReference type="Pfam" id="PF00249">
    <property type="entry name" value="Myb_DNA-binding"/>
    <property type="match status" value="1"/>
</dbReference>
<dbReference type="InterPro" id="IPR001005">
    <property type="entry name" value="SANT/Myb"/>
</dbReference>
<evidence type="ECO:0000256" key="5">
    <source>
        <dbReference type="ARBA" id="ARBA00023015"/>
    </source>
</evidence>
<feature type="compositionally biased region" description="Basic and acidic residues" evidence="10">
    <location>
        <begin position="1"/>
        <end position="20"/>
    </location>
</feature>
<evidence type="ECO:0000259" key="12">
    <source>
        <dbReference type="PROSITE" id="PS51293"/>
    </source>
</evidence>
<feature type="domain" description="HTH myb-type" evidence="13">
    <location>
        <begin position="94"/>
        <end position="142"/>
    </location>
</feature>
<feature type="domain" description="SANT" evidence="12">
    <location>
        <begin position="91"/>
        <end position="144"/>
    </location>
</feature>
<evidence type="ECO:0000313" key="15">
    <source>
        <dbReference type="Proteomes" id="UP001530400"/>
    </source>
</evidence>